<dbReference type="STRING" id="8496.A0A151NYU8"/>
<dbReference type="EMBL" id="AKHW03001628">
    <property type="protein sequence ID" value="KYO41615.1"/>
    <property type="molecule type" value="Genomic_DNA"/>
</dbReference>
<dbReference type="InterPro" id="IPR027417">
    <property type="entry name" value="P-loop_NTPase"/>
</dbReference>
<organism evidence="8 9">
    <name type="scientific">Alligator mississippiensis</name>
    <name type="common">American alligator</name>
    <dbReference type="NCBI Taxonomy" id="8496"/>
    <lineage>
        <taxon>Eukaryota</taxon>
        <taxon>Metazoa</taxon>
        <taxon>Chordata</taxon>
        <taxon>Craniata</taxon>
        <taxon>Vertebrata</taxon>
        <taxon>Euteleostomi</taxon>
        <taxon>Archelosauria</taxon>
        <taxon>Archosauria</taxon>
        <taxon>Crocodylia</taxon>
        <taxon>Alligatoridae</taxon>
        <taxon>Alligatorinae</taxon>
        <taxon>Alligator</taxon>
    </lineage>
</organism>
<dbReference type="Gene3D" id="3.80.10.10">
    <property type="entry name" value="Ribonuclease Inhibitor"/>
    <property type="match status" value="2"/>
</dbReference>
<keyword evidence="9" id="KW-1185">Reference proteome</keyword>
<dbReference type="SMART" id="SM01288">
    <property type="entry name" value="FISNA"/>
    <property type="match status" value="1"/>
</dbReference>
<dbReference type="SMART" id="SM00368">
    <property type="entry name" value="LRR_RI"/>
    <property type="match status" value="4"/>
</dbReference>
<evidence type="ECO:0000256" key="1">
    <source>
        <dbReference type="ARBA" id="ARBA00004496"/>
    </source>
</evidence>
<reference evidence="8 9" key="1">
    <citation type="journal article" date="2012" name="Genome Biol.">
        <title>Sequencing three crocodilian genomes to illuminate the evolution of archosaurs and amniotes.</title>
        <authorList>
            <person name="St John J.A."/>
            <person name="Braun E.L."/>
            <person name="Isberg S.R."/>
            <person name="Miles L.G."/>
            <person name="Chong A.Y."/>
            <person name="Gongora J."/>
            <person name="Dalzell P."/>
            <person name="Moran C."/>
            <person name="Bed'hom B."/>
            <person name="Abzhanov A."/>
            <person name="Burgess S.C."/>
            <person name="Cooksey A.M."/>
            <person name="Castoe T.A."/>
            <person name="Crawford N.G."/>
            <person name="Densmore L.D."/>
            <person name="Drew J.C."/>
            <person name="Edwards S.V."/>
            <person name="Faircloth B.C."/>
            <person name="Fujita M.K."/>
            <person name="Greenwold M.J."/>
            <person name="Hoffmann F.G."/>
            <person name="Howard J.M."/>
            <person name="Iguchi T."/>
            <person name="Janes D.E."/>
            <person name="Khan S.Y."/>
            <person name="Kohno S."/>
            <person name="de Koning A.J."/>
            <person name="Lance S.L."/>
            <person name="McCarthy F.M."/>
            <person name="McCormack J.E."/>
            <person name="Merchant M.E."/>
            <person name="Peterson D.G."/>
            <person name="Pollock D.D."/>
            <person name="Pourmand N."/>
            <person name="Raney B.J."/>
            <person name="Roessler K.A."/>
            <person name="Sanford J.R."/>
            <person name="Sawyer R.H."/>
            <person name="Schmidt C.J."/>
            <person name="Triplett E.W."/>
            <person name="Tuberville T.D."/>
            <person name="Venegas-Anaya M."/>
            <person name="Howard J.T."/>
            <person name="Jarvis E.D."/>
            <person name="Guillette L.J.Jr."/>
            <person name="Glenn T.C."/>
            <person name="Green R.E."/>
            <person name="Ray D.A."/>
        </authorList>
    </citation>
    <scope>NUCLEOTIDE SEQUENCE [LARGE SCALE GENOMIC DNA]</scope>
    <source>
        <strain evidence="8">KSC_2009_1</strain>
    </source>
</reference>
<dbReference type="Proteomes" id="UP000050525">
    <property type="component" value="Unassembled WGS sequence"/>
</dbReference>
<dbReference type="PANTHER" id="PTHR45690">
    <property type="entry name" value="NACHT, LRR AND PYD DOMAINS-CONTAINING PROTEIN 12"/>
    <property type="match status" value="1"/>
</dbReference>
<proteinExistence type="inferred from homology"/>
<sequence>MLHVLNSNPSTSEVLAKDYRVKYRQHIQRQYQLIRDRNARLGENVPLNNRYTQLVIVNEHRHEKEREHEIMAMGRRHTEIISEQAVSSVTIDTLFKPDKDGKTPEIIVLVGAAGIGKTMTSRKTMLDWAAGKLYEEQFDFAYYINCREMNLLTQETSVVNMILKCCPNNKAPTEHILLHPEKLLFIIVGFDELRFSFHQPESDLCFDPWEKKPLEVLLSSLFRRTVLPECYLIITTRPTALGKLRQYLACSRYAEILGFSEGDREEYFHKFFRDERQASKAFNFVSENEILFTMCFIPIMCWIICTVLKQQVERGEDAAQTLKTVTGVYMLYLFSLIKSPSRNSVLQRQAQLRRLCSLAADGIWEQKILFGEKEVKNCEFVFETHGRVEEEVEEEEKEELPIAPKRLCQLWRCQLTATCCGDLATVLRVKHNLTELELGGNYLGDAGVRELCRGLNHSNCKLQRLGLWGCSLRCLLRGPCCCSPQQLRYCHLTHSICGDLNAVLSISLSLCELDLGRNKDLGDVGVQLLREGLQYPNCKLQKLGLEHCGLTAGCCRELSSVLRTSQTLTELGLGRNGFHDSGVQLLCEGLKHPNCKLQKIQLNIFDK</sequence>
<dbReference type="InterPro" id="IPR050637">
    <property type="entry name" value="NLRP_innate_immun_reg"/>
</dbReference>
<dbReference type="GO" id="GO:0005829">
    <property type="term" value="C:cytosol"/>
    <property type="evidence" value="ECO:0007669"/>
    <property type="project" value="UniProtKB-SubCell"/>
</dbReference>
<comment type="similarity">
    <text evidence="2">Belongs to the NLRP family.</text>
</comment>
<dbReference type="eggNOG" id="ENOG502SBIG">
    <property type="taxonomic scope" value="Eukaryota"/>
</dbReference>
<dbReference type="InterPro" id="IPR041075">
    <property type="entry name" value="NOD1/2_WH"/>
</dbReference>
<evidence type="ECO:0000259" key="7">
    <source>
        <dbReference type="PROSITE" id="PS50837"/>
    </source>
</evidence>
<dbReference type="PANTHER" id="PTHR45690:SF19">
    <property type="entry name" value="NACHT, LRR AND PYD DOMAINS-CONTAINING PROTEIN 3"/>
    <property type="match status" value="1"/>
</dbReference>
<dbReference type="GO" id="GO:0005524">
    <property type="term" value="F:ATP binding"/>
    <property type="evidence" value="ECO:0007669"/>
    <property type="project" value="UniProtKB-KW"/>
</dbReference>
<evidence type="ECO:0000256" key="4">
    <source>
        <dbReference type="ARBA" id="ARBA00022737"/>
    </source>
</evidence>
<evidence type="ECO:0000313" key="8">
    <source>
        <dbReference type="EMBL" id="KYO41615.1"/>
    </source>
</evidence>
<evidence type="ECO:0000313" key="9">
    <source>
        <dbReference type="Proteomes" id="UP000050525"/>
    </source>
</evidence>
<dbReference type="Pfam" id="PF13516">
    <property type="entry name" value="LRR_6"/>
    <property type="match status" value="3"/>
</dbReference>
<dbReference type="SUPFAM" id="SSF52047">
    <property type="entry name" value="RNI-like"/>
    <property type="match status" value="1"/>
</dbReference>
<evidence type="ECO:0000256" key="6">
    <source>
        <dbReference type="ARBA" id="ARBA00022840"/>
    </source>
</evidence>
<dbReference type="GO" id="GO:0006954">
    <property type="term" value="P:inflammatory response"/>
    <property type="evidence" value="ECO:0007669"/>
    <property type="project" value="UniProtKB-KW"/>
</dbReference>
<keyword evidence="5" id="KW-0547">Nucleotide-binding</keyword>
<dbReference type="InterPro" id="IPR007111">
    <property type="entry name" value="NACHT_NTPase"/>
</dbReference>
<dbReference type="InterPro" id="IPR032675">
    <property type="entry name" value="LRR_dom_sf"/>
</dbReference>
<dbReference type="InterPro" id="IPR029495">
    <property type="entry name" value="NACHT-assoc"/>
</dbReference>
<accession>A0A151NYU8</accession>
<dbReference type="AlphaFoldDB" id="A0A151NYU8"/>
<gene>
    <name evidence="8" type="ORF">Y1Q_0006370</name>
</gene>
<dbReference type="PROSITE" id="PS50837">
    <property type="entry name" value="NACHT"/>
    <property type="match status" value="1"/>
</dbReference>
<evidence type="ECO:0000256" key="5">
    <source>
        <dbReference type="ARBA" id="ARBA00022741"/>
    </source>
</evidence>
<dbReference type="InterPro" id="IPR001611">
    <property type="entry name" value="Leu-rich_rpt"/>
</dbReference>
<dbReference type="Pfam" id="PF17779">
    <property type="entry name" value="WHD_NOD2"/>
    <property type="match status" value="1"/>
</dbReference>
<dbReference type="SUPFAM" id="SSF52540">
    <property type="entry name" value="P-loop containing nucleoside triphosphate hydrolases"/>
    <property type="match status" value="1"/>
</dbReference>
<comment type="caution">
    <text evidence="8">The sequence shown here is derived from an EMBL/GenBank/DDBJ whole genome shotgun (WGS) entry which is preliminary data.</text>
</comment>
<dbReference type="Pfam" id="PF14484">
    <property type="entry name" value="FISNA"/>
    <property type="match status" value="1"/>
</dbReference>
<evidence type="ECO:0000256" key="2">
    <source>
        <dbReference type="ARBA" id="ARBA00008665"/>
    </source>
</evidence>
<comment type="subcellular location">
    <subcellularLocation>
        <location evidence="1">Cytoplasm</location>
    </subcellularLocation>
</comment>
<feature type="domain" description="NACHT" evidence="7">
    <location>
        <begin position="105"/>
        <end position="310"/>
    </location>
</feature>
<evidence type="ECO:0000256" key="3">
    <source>
        <dbReference type="ARBA" id="ARBA00022490"/>
    </source>
</evidence>
<keyword evidence="3" id="KW-0963">Cytoplasm</keyword>
<name>A0A151NYU8_ALLMI</name>
<keyword evidence="4" id="KW-0677">Repeat</keyword>
<protein>
    <recommendedName>
        <fullName evidence="7">NACHT domain-containing protein</fullName>
    </recommendedName>
</protein>
<dbReference type="Pfam" id="PF05729">
    <property type="entry name" value="NACHT"/>
    <property type="match status" value="1"/>
</dbReference>
<dbReference type="Gene3D" id="3.40.50.300">
    <property type="entry name" value="P-loop containing nucleotide triphosphate hydrolases"/>
    <property type="match status" value="1"/>
</dbReference>
<keyword evidence="6" id="KW-0067">ATP-binding</keyword>